<name>A0A095XW08_9GAMM</name>
<dbReference type="GO" id="GO:0005737">
    <property type="term" value="C:cytoplasm"/>
    <property type="evidence" value="ECO:0007669"/>
    <property type="project" value="TreeGrafter"/>
</dbReference>
<dbReference type="CDD" id="cd07500">
    <property type="entry name" value="HAD_PSP"/>
    <property type="match status" value="1"/>
</dbReference>
<proteinExistence type="inferred from homology"/>
<dbReference type="RefSeq" id="WP_052094767.1">
    <property type="nucleotide sequence ID" value="NZ_KN234779.1"/>
</dbReference>
<protein>
    <recommendedName>
        <fullName evidence="5">Phosphoserine phosphatase</fullName>
        <ecNumber evidence="4">3.1.3.3</ecNumber>
    </recommendedName>
    <alternativeName>
        <fullName evidence="11">O-phosphoserine phosphohydrolase</fullName>
    </alternativeName>
</protein>
<dbReference type="SFLD" id="SFLDS00003">
    <property type="entry name" value="Haloacid_Dehalogenase"/>
    <property type="match status" value="1"/>
</dbReference>
<evidence type="ECO:0000256" key="6">
    <source>
        <dbReference type="ARBA" id="ARBA00022605"/>
    </source>
</evidence>
<comment type="cofactor">
    <cofactor evidence="1">
        <name>Mg(2+)</name>
        <dbReference type="ChEBI" id="CHEBI:18420"/>
    </cofactor>
</comment>
<dbReference type="SUPFAM" id="SSF56784">
    <property type="entry name" value="HAD-like"/>
    <property type="match status" value="1"/>
</dbReference>
<dbReference type="InterPro" id="IPR004469">
    <property type="entry name" value="PSP"/>
</dbReference>
<evidence type="ECO:0000256" key="4">
    <source>
        <dbReference type="ARBA" id="ARBA00012640"/>
    </source>
</evidence>
<evidence type="ECO:0000256" key="14">
    <source>
        <dbReference type="PIRSR" id="PIRSR604469-1"/>
    </source>
</evidence>
<evidence type="ECO:0000256" key="13">
    <source>
        <dbReference type="ARBA" id="ARBA00048523"/>
    </source>
</evidence>
<keyword evidence="9" id="KW-0460">Magnesium</keyword>
<evidence type="ECO:0000313" key="15">
    <source>
        <dbReference type="EMBL" id="KGE03886.1"/>
    </source>
</evidence>
<dbReference type="InterPro" id="IPR023214">
    <property type="entry name" value="HAD_sf"/>
</dbReference>
<evidence type="ECO:0000256" key="8">
    <source>
        <dbReference type="ARBA" id="ARBA00022801"/>
    </source>
</evidence>
<keyword evidence="16" id="KW-1185">Reference proteome</keyword>
<evidence type="ECO:0000256" key="9">
    <source>
        <dbReference type="ARBA" id="ARBA00022842"/>
    </source>
</evidence>
<comment type="similarity">
    <text evidence="3">Belongs to the HAD-like hydrolase superfamily. SerB family.</text>
</comment>
<dbReference type="Proteomes" id="UP000029640">
    <property type="component" value="Unassembled WGS sequence"/>
</dbReference>
<dbReference type="EMBL" id="AUVB01000043">
    <property type="protein sequence ID" value="KGE03886.1"/>
    <property type="molecule type" value="Genomic_DNA"/>
</dbReference>
<evidence type="ECO:0000256" key="10">
    <source>
        <dbReference type="ARBA" id="ARBA00023299"/>
    </source>
</evidence>
<feature type="active site" description="Proton donor" evidence="14">
    <location>
        <position position="112"/>
    </location>
</feature>
<evidence type="ECO:0000256" key="7">
    <source>
        <dbReference type="ARBA" id="ARBA00022723"/>
    </source>
</evidence>
<dbReference type="STRING" id="1265313.HRUBRA_01503"/>
<dbReference type="PATRIC" id="fig|1265313.6.peg.1486"/>
<evidence type="ECO:0000256" key="3">
    <source>
        <dbReference type="ARBA" id="ARBA00009184"/>
    </source>
</evidence>
<feature type="active site" description="Nucleophile" evidence="14">
    <location>
        <position position="110"/>
    </location>
</feature>
<evidence type="ECO:0000256" key="5">
    <source>
        <dbReference type="ARBA" id="ARBA00015196"/>
    </source>
</evidence>
<keyword evidence="6" id="KW-0028">Amino-acid biosynthesis</keyword>
<dbReference type="NCBIfam" id="TIGR01488">
    <property type="entry name" value="HAD-SF-IB"/>
    <property type="match status" value="1"/>
</dbReference>
<comment type="pathway">
    <text evidence="2">Amino-acid biosynthesis; L-serine biosynthesis; L-serine from 3-phospho-D-glycerate: step 3/3.</text>
</comment>
<dbReference type="SFLD" id="SFLDF00029">
    <property type="entry name" value="phosphoserine_phosphatase"/>
    <property type="match status" value="1"/>
</dbReference>
<evidence type="ECO:0000256" key="1">
    <source>
        <dbReference type="ARBA" id="ARBA00001946"/>
    </source>
</evidence>
<organism evidence="15 16">
    <name type="scientific">Pseudohaliea rubra DSM 19751</name>
    <dbReference type="NCBI Taxonomy" id="1265313"/>
    <lineage>
        <taxon>Bacteria</taxon>
        <taxon>Pseudomonadati</taxon>
        <taxon>Pseudomonadota</taxon>
        <taxon>Gammaproteobacteria</taxon>
        <taxon>Cellvibrionales</taxon>
        <taxon>Halieaceae</taxon>
        <taxon>Pseudohaliea</taxon>
    </lineage>
</organism>
<sequence length="323" mass="34357">MLPPPLKDLLAARPRPPSHVATLIGRPLDHDAVGAFAGLLTDHDWQVLGGEWLSLPGSPRGCLEVSLAGDDAALPALREASLTLAAERALDLCLQVEEPLRRHRRLAVFDMDSTLIEAEVIDELAGAAGVREAVSAVTERAMRGEIDFRESFRARLATLRGLDGHCLDGIAAGLRLVDGARQLVATLRTLGVHTAILSGGFDYFARDVQRRLGIHEVHANRLAIEAGVLTGEAVEPIVDGARKAALLRELAAREGLSPAHVLAVGDGANDLPMLAEAGLGVAFRAKPVVRASARQAISHAGLDCVLFLLGVPERHWVSEIVPD</sequence>
<dbReference type="GO" id="GO:0000287">
    <property type="term" value="F:magnesium ion binding"/>
    <property type="evidence" value="ECO:0007669"/>
    <property type="project" value="TreeGrafter"/>
</dbReference>
<dbReference type="AlphaFoldDB" id="A0A095XW08"/>
<accession>A0A095XW08</accession>
<dbReference type="PANTHER" id="PTHR43344">
    <property type="entry name" value="PHOSPHOSERINE PHOSPHATASE"/>
    <property type="match status" value="1"/>
</dbReference>
<dbReference type="EC" id="3.1.3.3" evidence="4"/>
<dbReference type="HOGENOM" id="CLU_036368_1_0_6"/>
<dbReference type="GO" id="GO:0006564">
    <property type="term" value="P:L-serine biosynthetic process"/>
    <property type="evidence" value="ECO:0007669"/>
    <property type="project" value="UniProtKB-KW"/>
</dbReference>
<dbReference type="SFLD" id="SFLDG01137">
    <property type="entry name" value="C1.6.1:_Phosphoserine_Phosphat"/>
    <property type="match status" value="1"/>
</dbReference>
<dbReference type="Gene3D" id="3.40.50.1000">
    <property type="entry name" value="HAD superfamily/HAD-like"/>
    <property type="match status" value="1"/>
</dbReference>
<dbReference type="InterPro" id="IPR050582">
    <property type="entry name" value="HAD-like_SerB"/>
</dbReference>
<evidence type="ECO:0000313" key="16">
    <source>
        <dbReference type="Proteomes" id="UP000029640"/>
    </source>
</evidence>
<gene>
    <name evidence="15" type="ORF">HRUBRA_01503</name>
</gene>
<comment type="catalytic activity">
    <reaction evidence="12">
        <text>O-phospho-L-serine + H2O = L-serine + phosphate</text>
        <dbReference type="Rhea" id="RHEA:21208"/>
        <dbReference type="ChEBI" id="CHEBI:15377"/>
        <dbReference type="ChEBI" id="CHEBI:33384"/>
        <dbReference type="ChEBI" id="CHEBI:43474"/>
        <dbReference type="ChEBI" id="CHEBI:57524"/>
        <dbReference type="EC" id="3.1.3.3"/>
    </reaction>
</comment>
<dbReference type="InterPro" id="IPR036412">
    <property type="entry name" value="HAD-like_sf"/>
</dbReference>
<dbReference type="SFLD" id="SFLDG01136">
    <property type="entry name" value="C1.6:_Phosphoserine_Phosphatas"/>
    <property type="match status" value="1"/>
</dbReference>
<comment type="catalytic activity">
    <reaction evidence="13">
        <text>O-phospho-D-serine + H2O = D-serine + phosphate</text>
        <dbReference type="Rhea" id="RHEA:24873"/>
        <dbReference type="ChEBI" id="CHEBI:15377"/>
        <dbReference type="ChEBI" id="CHEBI:35247"/>
        <dbReference type="ChEBI" id="CHEBI:43474"/>
        <dbReference type="ChEBI" id="CHEBI:58680"/>
        <dbReference type="EC" id="3.1.3.3"/>
    </reaction>
</comment>
<keyword evidence="8 15" id="KW-0378">Hydrolase</keyword>
<reference evidence="15 16" key="1">
    <citation type="journal article" date="2014" name="Genome Announc.">
        <title>Genome Sequence of Gammaproteobacterial Pseudohaliea rubra Type Strain DSM 19751, Isolated from Coastal Seawater of the Mediterranean Sea.</title>
        <authorList>
            <person name="Spring S."/>
            <person name="Fiebig A."/>
            <person name="Riedel T."/>
            <person name="Goker M."/>
            <person name="Klenk H.P."/>
        </authorList>
    </citation>
    <scope>NUCLEOTIDE SEQUENCE [LARGE SCALE GENOMIC DNA]</scope>
    <source>
        <strain evidence="15 16">DSM 19751</strain>
    </source>
</reference>
<keyword evidence="10" id="KW-0718">Serine biosynthesis</keyword>
<dbReference type="NCBIfam" id="TIGR00338">
    <property type="entry name" value="serB"/>
    <property type="match status" value="1"/>
</dbReference>
<evidence type="ECO:0000256" key="11">
    <source>
        <dbReference type="ARBA" id="ARBA00031693"/>
    </source>
</evidence>
<dbReference type="GO" id="GO:0036424">
    <property type="term" value="F:L-phosphoserine phosphatase activity"/>
    <property type="evidence" value="ECO:0007669"/>
    <property type="project" value="InterPro"/>
</dbReference>
<evidence type="ECO:0000256" key="2">
    <source>
        <dbReference type="ARBA" id="ARBA00005135"/>
    </source>
</evidence>
<evidence type="ECO:0000256" key="12">
    <source>
        <dbReference type="ARBA" id="ARBA00048138"/>
    </source>
</evidence>
<dbReference type="UniPathway" id="UPA00135">
    <property type="reaction ID" value="UER00198"/>
</dbReference>
<dbReference type="PANTHER" id="PTHR43344:SF2">
    <property type="entry name" value="PHOSPHOSERINE PHOSPHATASE"/>
    <property type="match status" value="1"/>
</dbReference>
<dbReference type="eggNOG" id="COG0560">
    <property type="taxonomic scope" value="Bacteria"/>
</dbReference>
<dbReference type="Pfam" id="PF12710">
    <property type="entry name" value="HAD"/>
    <property type="match status" value="1"/>
</dbReference>
<keyword evidence="7" id="KW-0479">Metal-binding</keyword>
<comment type="caution">
    <text evidence="15">The sequence shown here is derived from an EMBL/GenBank/DDBJ whole genome shotgun (WGS) entry which is preliminary data.</text>
</comment>